<keyword evidence="1" id="KW-0472">Membrane</keyword>
<dbReference type="AlphaFoldDB" id="A0A9P1KH05"/>
<evidence type="ECO:0000313" key="2">
    <source>
        <dbReference type="EMBL" id="CDM95443.1"/>
    </source>
</evidence>
<dbReference type="Proteomes" id="UP000032946">
    <property type="component" value="Chromosome"/>
</dbReference>
<keyword evidence="1" id="KW-0812">Transmembrane</keyword>
<dbReference type="EMBL" id="FO818640">
    <property type="protein sequence ID" value="CDM95443.1"/>
    <property type="molecule type" value="Genomic_DNA"/>
</dbReference>
<dbReference type="RefSeq" id="WP_006670329.1">
    <property type="nucleotide sequence ID" value="NZ_FO818640.1"/>
</dbReference>
<feature type="transmembrane region" description="Helical" evidence="1">
    <location>
        <begin position="20"/>
        <end position="41"/>
    </location>
</feature>
<organism evidence="2 3">
    <name type="scientific">Limnospira indica PCC 8005</name>
    <dbReference type="NCBI Taxonomy" id="376219"/>
    <lineage>
        <taxon>Bacteria</taxon>
        <taxon>Bacillati</taxon>
        <taxon>Cyanobacteriota</taxon>
        <taxon>Cyanophyceae</taxon>
        <taxon>Oscillatoriophycideae</taxon>
        <taxon>Oscillatoriales</taxon>
        <taxon>Sirenicapillariaceae</taxon>
        <taxon>Limnospira</taxon>
    </lineage>
</organism>
<keyword evidence="3" id="KW-1185">Reference proteome</keyword>
<feature type="transmembrane region" description="Helical" evidence="1">
    <location>
        <begin position="47"/>
        <end position="67"/>
    </location>
</feature>
<evidence type="ECO:0000313" key="3">
    <source>
        <dbReference type="Proteomes" id="UP000032946"/>
    </source>
</evidence>
<keyword evidence="1" id="KW-1133">Transmembrane helix</keyword>
<evidence type="ECO:0000256" key="1">
    <source>
        <dbReference type="SAM" id="Phobius"/>
    </source>
</evidence>
<reference evidence="2 3" key="1">
    <citation type="submission" date="2014-02" db="EMBL/GenBank/DDBJ databases">
        <authorList>
            <person name="Genoscope - CEA"/>
        </authorList>
    </citation>
    <scope>NUCLEOTIDE SEQUENCE [LARGE SCALE GENOMIC DNA]</scope>
    <source>
        <strain evidence="2 3">PCC 8005</strain>
    </source>
</reference>
<sequence>MMDVEEIALSENVVFRISPIVRITLLSLYGALMIPLPFLAIVADTPISPQVLWGGIVLGGVAVYGALSERVVVNDRTIEVTYPRWVRVFWRRGWCLSWSEVRSLRPRTTGQGGLVYYFVSESGEGYLLPMRIAGFAKLVAIAQQQTGIDTTDVRPLSQPWMYLILFCCTLLLILVDIWTIANVFNA</sequence>
<name>A0A9P1KH05_9CYAN</name>
<accession>A0A9P1KH05</accession>
<proteinExistence type="predicted"/>
<protein>
    <submittedName>
        <fullName evidence="2">Uncharacterized protein</fullName>
    </submittedName>
</protein>
<gene>
    <name evidence="2" type="ORF">ARTHRO_30712</name>
</gene>
<feature type="transmembrane region" description="Helical" evidence="1">
    <location>
        <begin position="160"/>
        <end position="181"/>
    </location>
</feature>